<dbReference type="AlphaFoldDB" id="G0A485"/>
<dbReference type="HOGENOM" id="CLU_871183_0_0_6"/>
<dbReference type="RefSeq" id="WP_013818552.1">
    <property type="nucleotide sequence ID" value="NC_015572.1"/>
</dbReference>
<evidence type="ECO:0000313" key="3">
    <source>
        <dbReference type="EMBL" id="AEG00301.1"/>
    </source>
</evidence>
<dbReference type="EMBL" id="CP002738">
    <property type="protein sequence ID" value="AEG00301.1"/>
    <property type="molecule type" value="Genomic_DNA"/>
</dbReference>
<reference evidence="4" key="3">
    <citation type="submission" date="2011-05" db="EMBL/GenBank/DDBJ databases">
        <title>Complete sequence of Methylomonas methanica MC09.</title>
        <authorList>
            <consortium name="US DOE Joint Genome Institute"/>
            <person name="Lucas S."/>
            <person name="Han J."/>
            <person name="Lapidus A."/>
            <person name="Cheng J.-F."/>
            <person name="Goodwin L."/>
            <person name="Pitluck S."/>
            <person name="Peters L."/>
            <person name="Mikhailova N."/>
            <person name="Teshima H."/>
            <person name="Han C."/>
            <person name="Tapia R."/>
            <person name="Land M."/>
            <person name="Hauser L."/>
            <person name="Kyrpides N."/>
            <person name="Ivanova N."/>
            <person name="Pagani I."/>
            <person name="Stein L."/>
            <person name="Woyke T."/>
        </authorList>
    </citation>
    <scope>NUCLEOTIDE SEQUENCE [LARGE SCALE GENOMIC DNA]</scope>
    <source>
        <strain evidence="4">MC09</strain>
    </source>
</reference>
<dbReference type="InterPro" id="IPR029058">
    <property type="entry name" value="AB_hydrolase_fold"/>
</dbReference>
<dbReference type="PANTHER" id="PTHR40111:SF1">
    <property type="entry name" value="CEPHALOSPORIN-C DEACETYLASE"/>
    <property type="match status" value="1"/>
</dbReference>
<dbReference type="KEGG" id="mmt:Metme_1885"/>
<dbReference type="Gene3D" id="3.40.50.1820">
    <property type="entry name" value="alpha/beta hydrolase"/>
    <property type="match status" value="1"/>
</dbReference>
<dbReference type="eggNOG" id="COG3458">
    <property type="taxonomic scope" value="Bacteria"/>
</dbReference>
<gene>
    <name evidence="3" type="ordered locus">Metme_1885</name>
</gene>
<dbReference type="GO" id="GO:0052689">
    <property type="term" value="F:carboxylic ester hydrolase activity"/>
    <property type="evidence" value="ECO:0007669"/>
    <property type="project" value="TreeGrafter"/>
</dbReference>
<feature type="binding site" evidence="1">
    <location>
        <position position="99"/>
    </location>
    <ligand>
        <name>substrate</name>
    </ligand>
</feature>
<reference evidence="3 4" key="1">
    <citation type="journal article" date="2011" name="J. Bacteriol.">
        <title>Complete Genome Sequence of the Aerobic Marine Methanotroph Methylomonas methanica MC09.</title>
        <authorList>
            <person name="Boden R."/>
            <person name="Cunliffe M."/>
            <person name="Scanlan J."/>
            <person name="Moussard H."/>
            <person name="Kits K.D."/>
            <person name="Klotz M.G."/>
            <person name="Jetten M.S."/>
            <person name="Vuilleumier S."/>
            <person name="Han J."/>
            <person name="Peters L."/>
            <person name="Mikhailova N."/>
            <person name="Teshima H."/>
            <person name="Tapia R."/>
            <person name="Kyrpides N."/>
            <person name="Ivanova N."/>
            <person name="Pagani I."/>
            <person name="Cheng J.F."/>
            <person name="Goodwin L."/>
            <person name="Han C."/>
            <person name="Hauser L."/>
            <person name="Land M.L."/>
            <person name="Lapidus A."/>
            <person name="Lucas S."/>
            <person name="Pitluck S."/>
            <person name="Woyke T."/>
            <person name="Stein L."/>
            <person name="Murrell J.C."/>
        </authorList>
    </citation>
    <scope>NUCLEOTIDE SEQUENCE [LARGE SCALE GENOMIC DNA]</scope>
    <source>
        <strain evidence="3 4">MC09</strain>
    </source>
</reference>
<protein>
    <submittedName>
        <fullName evidence="3">Acetyl xylan esterase</fullName>
    </submittedName>
</protein>
<evidence type="ECO:0000313" key="4">
    <source>
        <dbReference type="Proteomes" id="UP000008888"/>
    </source>
</evidence>
<dbReference type="PANTHER" id="PTHR40111">
    <property type="entry name" value="CEPHALOSPORIN-C DEACETYLASE"/>
    <property type="match status" value="1"/>
</dbReference>
<evidence type="ECO:0000256" key="1">
    <source>
        <dbReference type="PIRSR" id="PIRSR639069-2"/>
    </source>
</evidence>
<dbReference type="InterPro" id="IPR039069">
    <property type="entry name" value="CE7"/>
</dbReference>
<dbReference type="OrthoDB" id="9770528at2"/>
<dbReference type="SUPFAM" id="SSF53474">
    <property type="entry name" value="alpha/beta-Hydrolases"/>
    <property type="match status" value="1"/>
</dbReference>
<accession>G0A485</accession>
<dbReference type="Proteomes" id="UP000008888">
    <property type="component" value="Chromosome"/>
</dbReference>
<keyword evidence="4" id="KW-1185">Reference proteome</keyword>
<evidence type="ECO:0000259" key="2">
    <source>
        <dbReference type="Pfam" id="PF05448"/>
    </source>
</evidence>
<dbReference type="InterPro" id="IPR008391">
    <property type="entry name" value="AXE1_dom"/>
</dbReference>
<sequence>MKHFSHPFHFDPSYGYTLEQLLAVQPPAPPENFAAFWQSRYQAILSIHPYFNMGQCGSHAGFKIFDIQYQSSDDFTIGGWLLEPEHQAVKQCIVVGHGYGGRDQPDYHFNIPETAFLFPCFRGLSRSRSPRLSDQPNFHVLHDIDDPHRYVLGGCVDDLWLGVSLMQALYPQAADKIAYMGISFGGGIGALALPWDKRIGRAHLNVPTFGCQPLRLTLPTIGSGSAVTDYVQRHSHIPATLAYYDAAIAATFAVQPIHVAAALFDPMVAPPGQFAIYNAWAGPKSLFVLDAGHFEYPRQEQQNQQLLWRLQTFFGDWSN</sequence>
<dbReference type="Pfam" id="PF05448">
    <property type="entry name" value="AXE1"/>
    <property type="match status" value="1"/>
</dbReference>
<name>G0A485_METMM</name>
<reference key="2">
    <citation type="submission" date="2011-05" db="EMBL/GenBank/DDBJ databases">
        <title>Complete genome sequence of the aerobic marine methanotroph Methylomonas methanica MC09.</title>
        <authorList>
            <person name="Boden R."/>
            <person name="Cunliffe M."/>
            <person name="Scanlan J."/>
            <person name="Moussard H."/>
            <person name="Kits K.D."/>
            <person name="Klotz M."/>
            <person name="Jetten M."/>
            <person name="Vuilleumier S."/>
            <person name="Han J."/>
            <person name="Peters L."/>
            <person name="Mikhailova N."/>
            <person name="Teshima H."/>
            <person name="Tapia R."/>
            <person name="Kyrpides N."/>
            <person name="Ivanova N."/>
            <person name="Pagani I."/>
            <person name="Cheng J.-F."/>
            <person name="Goodwin L."/>
            <person name="Han C."/>
            <person name="Hauser L."/>
            <person name="Land M."/>
            <person name="Lapidus A."/>
            <person name="Lucas S."/>
            <person name="Pitluck S."/>
            <person name="Woyke T."/>
            <person name="Stein L.Y."/>
            <person name="Murrell C."/>
        </authorList>
    </citation>
    <scope>NUCLEOTIDE SEQUENCE</scope>
    <source>
        <strain>MC09</strain>
    </source>
</reference>
<feature type="domain" description="Acetyl xylan esterase" evidence="2">
    <location>
        <begin position="28"/>
        <end position="309"/>
    </location>
</feature>
<dbReference type="STRING" id="857087.Metme_1885"/>
<organism evidence="3 4">
    <name type="scientific">Methylomonas methanica (strain DSM 25384 / MC09)</name>
    <dbReference type="NCBI Taxonomy" id="857087"/>
    <lineage>
        <taxon>Bacteria</taxon>
        <taxon>Pseudomonadati</taxon>
        <taxon>Pseudomonadota</taxon>
        <taxon>Gammaproteobacteria</taxon>
        <taxon>Methylococcales</taxon>
        <taxon>Methylococcaceae</taxon>
        <taxon>Methylomonas</taxon>
    </lineage>
</organism>
<proteinExistence type="predicted"/>
<dbReference type="GO" id="GO:0005976">
    <property type="term" value="P:polysaccharide metabolic process"/>
    <property type="evidence" value="ECO:0007669"/>
    <property type="project" value="TreeGrafter"/>
</dbReference>